<reference evidence="3 4" key="1">
    <citation type="submission" date="2020-07" db="EMBL/GenBank/DDBJ databases">
        <title>Halophilic bacteria isolated from french cheeses.</title>
        <authorList>
            <person name="Kothe C.I."/>
            <person name="Farah-Kraiem B."/>
            <person name="Renault P."/>
            <person name="Dridi B."/>
        </authorList>
    </citation>
    <scope>NUCLEOTIDE SEQUENCE [LARGE SCALE GENOMIC DNA]</scope>
    <source>
        <strain evidence="3 4">FME1</strain>
    </source>
</reference>
<evidence type="ECO:0000313" key="4">
    <source>
        <dbReference type="Proteomes" id="UP001645039"/>
    </source>
</evidence>
<dbReference type="EMBL" id="RRZD01000036">
    <property type="protein sequence ID" value="MBE0401913.1"/>
    <property type="molecule type" value="Genomic_DNA"/>
</dbReference>
<protein>
    <submittedName>
        <fullName evidence="3">Relaxase/mobilization nuclease domain-containing protein</fullName>
    </submittedName>
</protein>
<evidence type="ECO:0000259" key="2">
    <source>
        <dbReference type="Pfam" id="PF03432"/>
    </source>
</evidence>
<sequence length="640" mass="70708">MHIKFLAHGQGSARGAVNYLLGERDHNGEERAEVTVLSGDPHLVAEVADASAHQWRYTSGVIAWSPEDNPTPEQINQVVQDFERTAFAGLDPDQYATCAVLHREQDGTAHIHTLTARVELSTGKALNIAPPGHEKTFDPLRDYWNHSQGWARPDDPERFRYVQPGHEPHRSHPDRHPKTRAEITAHIEALAADGLVTNAKEVRQELADIGEITRASKDYVSVRPHGEDKPIRLRGELYRDNWTIDQTLEREARRAQSAAAGRDGQRDPDAAERARKRLEAATGRREAYHRERYQRPEPQLEQAIELSRDWATGADRTDREAPSHGSGTGRALEPGGRTAELDAPGSDHGGRDADRQRPGGEWPPANRLADQQAHSAPTDPEHGDPAGRVDASVGRSSGNTHDSGRDVLGWGSVDREHGRRDASSRADEHKELTHDGTGNPAIAAVRAAAARLRAASERLIKTATELAKGAGRAAERQRGATPSAAPERPEERGSGRQTDQALRGADRAADRLTDAVKQTAQDYQARLAQQAQQQRKAQQQAELARQREARHKQAEPIVNEFAALCRRRSLGMAGYRDTSSDWKDTPQQLREQVDNYNAMPEAAQRRVLADMKDDPAKAKGMADLLQQRALVRSRDHGLGM</sequence>
<feature type="compositionally biased region" description="Low complexity" evidence="1">
    <location>
        <begin position="524"/>
        <end position="543"/>
    </location>
</feature>
<dbReference type="RefSeq" id="WP_192536326.1">
    <property type="nucleotide sequence ID" value="NZ_RRZD01000036.1"/>
</dbReference>
<accession>A0ABR9F635</accession>
<keyword evidence="4" id="KW-1185">Reference proteome</keyword>
<name>A0ABR9F635_9GAMM</name>
<feature type="compositionally biased region" description="Basic and acidic residues" evidence="1">
    <location>
        <begin position="504"/>
        <end position="514"/>
    </location>
</feature>
<proteinExistence type="predicted"/>
<feature type="region of interest" description="Disordered" evidence="1">
    <location>
        <begin position="253"/>
        <end position="441"/>
    </location>
</feature>
<dbReference type="Proteomes" id="UP001645039">
    <property type="component" value="Unassembled WGS sequence"/>
</dbReference>
<feature type="region of interest" description="Disordered" evidence="1">
    <location>
        <begin position="466"/>
        <end position="554"/>
    </location>
</feature>
<dbReference type="Pfam" id="PF03432">
    <property type="entry name" value="Relaxase"/>
    <property type="match status" value="1"/>
</dbReference>
<feature type="compositionally biased region" description="Basic and acidic residues" evidence="1">
    <location>
        <begin position="263"/>
        <end position="295"/>
    </location>
</feature>
<comment type="caution">
    <text evidence="3">The sequence shown here is derived from an EMBL/GenBank/DDBJ whole genome shotgun (WGS) entry which is preliminary data.</text>
</comment>
<evidence type="ECO:0000256" key="1">
    <source>
        <dbReference type="SAM" id="MobiDB-lite"/>
    </source>
</evidence>
<organism evidence="3 4">
    <name type="scientific">Halomonas casei</name>
    <dbReference type="NCBI Taxonomy" id="2742613"/>
    <lineage>
        <taxon>Bacteria</taxon>
        <taxon>Pseudomonadati</taxon>
        <taxon>Pseudomonadota</taxon>
        <taxon>Gammaproteobacteria</taxon>
        <taxon>Oceanospirillales</taxon>
        <taxon>Halomonadaceae</taxon>
        <taxon>Halomonas</taxon>
    </lineage>
</organism>
<feature type="compositionally biased region" description="Basic and acidic residues" evidence="1">
    <location>
        <begin position="348"/>
        <end position="358"/>
    </location>
</feature>
<feature type="compositionally biased region" description="Basic and acidic residues" evidence="1">
    <location>
        <begin position="413"/>
        <end position="434"/>
    </location>
</feature>
<feature type="compositionally biased region" description="Basic and acidic residues" evidence="1">
    <location>
        <begin position="544"/>
        <end position="554"/>
    </location>
</feature>
<dbReference type="InterPro" id="IPR005094">
    <property type="entry name" value="Endonuclease_MobA/VirD2"/>
</dbReference>
<evidence type="ECO:0000313" key="3">
    <source>
        <dbReference type="EMBL" id="MBE0401913.1"/>
    </source>
</evidence>
<feature type="domain" description="MobA/VirD2-like nuclease" evidence="2">
    <location>
        <begin position="39"/>
        <end position="130"/>
    </location>
</feature>
<gene>
    <name evidence="3" type="ORF">EI168_17700</name>
</gene>